<evidence type="ECO:0000313" key="2">
    <source>
        <dbReference type="Proteomes" id="UP000041254"/>
    </source>
</evidence>
<gene>
    <name evidence="1" type="ORF">Vbra_8109</name>
</gene>
<dbReference type="VEuPathDB" id="CryptoDB:Vbra_8109"/>
<name>A0A0G4ESM6_VITBC</name>
<dbReference type="InParanoid" id="A0A0G4ESM6"/>
<proteinExistence type="predicted"/>
<dbReference type="AlphaFoldDB" id="A0A0G4ESM6"/>
<keyword evidence="2" id="KW-1185">Reference proteome</keyword>
<dbReference type="EMBL" id="CDMY01000304">
    <property type="protein sequence ID" value="CEM01007.1"/>
    <property type="molecule type" value="Genomic_DNA"/>
</dbReference>
<dbReference type="Proteomes" id="UP000041254">
    <property type="component" value="Unassembled WGS sequence"/>
</dbReference>
<protein>
    <submittedName>
        <fullName evidence="1">Uncharacterized protein</fullName>
    </submittedName>
</protein>
<accession>A0A0G4ESM6</accession>
<evidence type="ECO:0000313" key="1">
    <source>
        <dbReference type="EMBL" id="CEM01007.1"/>
    </source>
</evidence>
<reference evidence="1 2" key="1">
    <citation type="submission" date="2014-11" db="EMBL/GenBank/DDBJ databases">
        <authorList>
            <person name="Zhu J."/>
            <person name="Qi W."/>
            <person name="Song R."/>
        </authorList>
    </citation>
    <scope>NUCLEOTIDE SEQUENCE [LARGE SCALE GENOMIC DNA]</scope>
</reference>
<organism evidence="1 2">
    <name type="scientific">Vitrella brassicaformis (strain CCMP3155)</name>
    <dbReference type="NCBI Taxonomy" id="1169540"/>
    <lineage>
        <taxon>Eukaryota</taxon>
        <taxon>Sar</taxon>
        <taxon>Alveolata</taxon>
        <taxon>Colpodellida</taxon>
        <taxon>Vitrellaceae</taxon>
        <taxon>Vitrella</taxon>
    </lineage>
</organism>
<dbReference type="PhylomeDB" id="A0A0G4ESM6"/>
<sequence length="620" mass="68457">MADREADGTRVPSFRLVHRSGQPPPINHIPARHCISRDAVANVHGHFHPRGLTRLRRSIGTPLFQQSASQYTHLSVTCSTRATRRLWQRMPLRVAHKWGERANHLRELEVHYPSFHPTWCMGTWVALLEGHGAARAGIARKMEEARRPEGGGSSGAASSEDQLRVEGTLLKLTFTRIEYPQPNASLRASFSHTSSTPLPPSGRPVVLPALSAVNNLPSQCTPVRVGREWRTPGIASISFDLDGTVHHNPIYITREEEEARAADVDAAPAWLLPQRLEQLRTVGCLYVPRGTDAADISALRQELVRRGCNKTFTKMPIFLGYVGGADADKRRLCSLAYLHGAVMDPLCEPEVADPTTRAFKMERDDSVATDIIAWAQAETSCVKKLVAAHAKAADTIVYRGGRGTHLAGISSDMFGERDPETQQDPVVFKLQAEEVSEEDMEQMAKIVAGMQEQWLEVTVAGAAAGENTVDNDPRSDDADHTGSLDMAARFLAKLHQVGGDIGFNMDVSLDPAAFADAEVATRWREASQLFADHHPNDLTVFATGEIPDDMTDAQWYERVLDLLVAFYETGTRGRVLTTGGTSHIIEQHFDEDGQREQAYHMRWEGFPGISVSPPNWPDEP</sequence>